<dbReference type="Pfam" id="PF07690">
    <property type="entry name" value="MFS_1"/>
    <property type="match status" value="1"/>
</dbReference>
<feature type="transmembrane region" description="Helical" evidence="7">
    <location>
        <begin position="252"/>
        <end position="274"/>
    </location>
</feature>
<feature type="transmembrane region" description="Helical" evidence="7">
    <location>
        <begin position="281"/>
        <end position="301"/>
    </location>
</feature>
<keyword evidence="3 7" id="KW-0812">Transmembrane</keyword>
<dbReference type="SUPFAM" id="SSF103473">
    <property type="entry name" value="MFS general substrate transporter"/>
    <property type="match status" value="1"/>
</dbReference>
<feature type="transmembrane region" description="Helical" evidence="7">
    <location>
        <begin position="341"/>
        <end position="364"/>
    </location>
</feature>
<dbReference type="InterPro" id="IPR036259">
    <property type="entry name" value="MFS_trans_sf"/>
</dbReference>
<accession>A0ABT2LJ68</accession>
<keyword evidence="4 7" id="KW-1133">Transmembrane helix</keyword>
<dbReference type="PANTHER" id="PTHR23513">
    <property type="entry name" value="INTEGRAL MEMBRANE EFFLUX PROTEIN-RELATED"/>
    <property type="match status" value="1"/>
</dbReference>
<evidence type="ECO:0000256" key="4">
    <source>
        <dbReference type="ARBA" id="ARBA00022989"/>
    </source>
</evidence>
<keyword evidence="2" id="KW-1003">Cell membrane</keyword>
<evidence type="ECO:0000256" key="2">
    <source>
        <dbReference type="ARBA" id="ARBA00022475"/>
    </source>
</evidence>
<dbReference type="Gene3D" id="1.20.1250.20">
    <property type="entry name" value="MFS general substrate transporter like domains"/>
    <property type="match status" value="2"/>
</dbReference>
<organism evidence="8 9">
    <name type="scientific">Chelativorans salis</name>
    <dbReference type="NCBI Taxonomy" id="2978478"/>
    <lineage>
        <taxon>Bacteria</taxon>
        <taxon>Pseudomonadati</taxon>
        <taxon>Pseudomonadota</taxon>
        <taxon>Alphaproteobacteria</taxon>
        <taxon>Hyphomicrobiales</taxon>
        <taxon>Phyllobacteriaceae</taxon>
        <taxon>Chelativorans</taxon>
    </lineage>
</organism>
<feature type="transmembrane region" description="Helical" evidence="7">
    <location>
        <begin position="307"/>
        <end position="329"/>
    </location>
</feature>
<evidence type="ECO:0000256" key="7">
    <source>
        <dbReference type="SAM" id="Phobius"/>
    </source>
</evidence>
<comment type="subcellular location">
    <subcellularLocation>
        <location evidence="1">Cell membrane</location>
        <topology evidence="1">Multi-pass membrane protein</topology>
    </subcellularLocation>
</comment>
<feature type="transmembrane region" description="Helical" evidence="7">
    <location>
        <begin position="86"/>
        <end position="108"/>
    </location>
</feature>
<protein>
    <submittedName>
        <fullName evidence="8">MFS transporter</fullName>
    </submittedName>
</protein>
<dbReference type="PANTHER" id="PTHR23513:SF6">
    <property type="entry name" value="MAJOR FACILITATOR SUPERFAMILY ASSOCIATED DOMAIN-CONTAINING PROTEIN"/>
    <property type="match status" value="1"/>
</dbReference>
<feature type="region of interest" description="Disordered" evidence="6">
    <location>
        <begin position="412"/>
        <end position="435"/>
    </location>
</feature>
<feature type="transmembrane region" description="Helical" evidence="7">
    <location>
        <begin position="55"/>
        <end position="74"/>
    </location>
</feature>
<keyword evidence="9" id="KW-1185">Reference proteome</keyword>
<evidence type="ECO:0000256" key="1">
    <source>
        <dbReference type="ARBA" id="ARBA00004651"/>
    </source>
</evidence>
<gene>
    <name evidence="8" type="ORF">N5A92_06050</name>
</gene>
<evidence type="ECO:0000256" key="5">
    <source>
        <dbReference type="ARBA" id="ARBA00023136"/>
    </source>
</evidence>
<dbReference type="RefSeq" id="WP_260901082.1">
    <property type="nucleotide sequence ID" value="NZ_JAOCZP010000002.1"/>
</dbReference>
<dbReference type="CDD" id="cd06173">
    <property type="entry name" value="MFS_MefA_like"/>
    <property type="match status" value="1"/>
</dbReference>
<evidence type="ECO:0000256" key="3">
    <source>
        <dbReference type="ARBA" id="ARBA00022692"/>
    </source>
</evidence>
<feature type="transmembrane region" description="Helical" evidence="7">
    <location>
        <begin position="166"/>
        <end position="185"/>
    </location>
</feature>
<feature type="transmembrane region" description="Helical" evidence="7">
    <location>
        <begin position="370"/>
        <end position="390"/>
    </location>
</feature>
<dbReference type="InterPro" id="IPR011701">
    <property type="entry name" value="MFS"/>
</dbReference>
<name>A0ABT2LJ68_9HYPH</name>
<comment type="caution">
    <text evidence="8">The sequence shown here is derived from an EMBL/GenBank/DDBJ whole genome shotgun (WGS) entry which is preliminary data.</text>
</comment>
<feature type="compositionally biased region" description="Basic and acidic residues" evidence="6">
    <location>
        <begin position="412"/>
        <end position="431"/>
    </location>
</feature>
<feature type="transmembrane region" description="Helical" evidence="7">
    <location>
        <begin position="218"/>
        <end position="240"/>
    </location>
</feature>
<dbReference type="Proteomes" id="UP001320831">
    <property type="component" value="Unassembled WGS sequence"/>
</dbReference>
<keyword evidence="5 7" id="KW-0472">Membrane</keyword>
<sequence length="456" mass="49198">MLSVLKNQQFRRLYSAQVLSLLGTGLMTVGLALVAYELTGEDAGIVMGTVLAIKMVAYVGFAPIASALAARAPFKPLLVGLDVLRFSFVAFLPFVTAVWQIYLIVFIFQLCSAAFTPTFQSVIPDVLPDEEGYTSALSLSRLAYDMETLLSPLVAGLLLGIMDARLLFVGTALGFLASAAFVLSAKLPERGTAKSARPFVERLSRGFRIYARTPRLRALFALGMAVSFTGAWVIVNSVVFARETLGGTQQTYTTMLACYGAGSMLAAISMRALLKRAPPRLSMGAGALILGLAPWTILIGLPFAGVLALWLILGASAALVLTPGGLLIARSSHSEDRPALFATQFSLSHAGWLATYPLAGYLGAHLGMELSFAAMACGALASGLVALTIWPAHDPTEREHTHAALHHDHMHVHDEHHDHEHEGWEGPEPHAHPHRHAPLRHRHAFVIDDHHPVWNM</sequence>
<evidence type="ECO:0000256" key="6">
    <source>
        <dbReference type="SAM" id="MobiDB-lite"/>
    </source>
</evidence>
<proteinExistence type="predicted"/>
<evidence type="ECO:0000313" key="8">
    <source>
        <dbReference type="EMBL" id="MCT7374595.1"/>
    </source>
</evidence>
<reference evidence="8 9" key="1">
    <citation type="submission" date="2022-09" db="EMBL/GenBank/DDBJ databases">
        <title>Chelativorans salina sp. nov., a novel slightly halophilic bacterium isolated from a saline lake sediment enrichment.</title>
        <authorList>
            <person name="Gao L."/>
            <person name="Fang B.-Z."/>
            <person name="Li W.-J."/>
        </authorList>
    </citation>
    <scope>NUCLEOTIDE SEQUENCE [LARGE SCALE GENOMIC DNA]</scope>
    <source>
        <strain evidence="8 9">EGI FJ00035</strain>
    </source>
</reference>
<evidence type="ECO:0000313" key="9">
    <source>
        <dbReference type="Proteomes" id="UP001320831"/>
    </source>
</evidence>
<dbReference type="EMBL" id="JAOCZP010000002">
    <property type="protein sequence ID" value="MCT7374595.1"/>
    <property type="molecule type" value="Genomic_DNA"/>
</dbReference>
<feature type="transmembrane region" description="Helical" evidence="7">
    <location>
        <begin position="12"/>
        <end position="35"/>
    </location>
</feature>